<evidence type="ECO:0000256" key="1">
    <source>
        <dbReference type="ARBA" id="ARBA00009108"/>
    </source>
</evidence>
<dbReference type="PANTHER" id="PTHR37313:SF4">
    <property type="entry name" value="CONSERVED MEMBRANE PROTEIN-RELATED"/>
    <property type="match status" value="1"/>
</dbReference>
<dbReference type="Pfam" id="PF05949">
    <property type="entry name" value="DUF881"/>
    <property type="match status" value="1"/>
</dbReference>
<keyword evidence="3" id="KW-1185">Reference proteome</keyword>
<evidence type="ECO:0000313" key="2">
    <source>
        <dbReference type="EMBL" id="QVT77670.1"/>
    </source>
</evidence>
<comment type="similarity">
    <text evidence="1">Belongs to the UPF0749 family.</text>
</comment>
<evidence type="ECO:0008006" key="4">
    <source>
        <dbReference type="Google" id="ProtNLM"/>
    </source>
</evidence>
<dbReference type="Proteomes" id="UP000679307">
    <property type="component" value="Chromosome"/>
</dbReference>
<gene>
    <name evidence="2" type="ORF">ENKNEFLB_00034</name>
</gene>
<name>A0ABX8EBL8_9ACTN</name>
<dbReference type="EMBL" id="CP075371">
    <property type="protein sequence ID" value="QVT77670.1"/>
    <property type="molecule type" value="Genomic_DNA"/>
</dbReference>
<sequence>MVVVSGLLFAVSATNSDGTDLRPGRYRDMVSVVEGESRAYDALAARASQLTTEVDDLTASVGSAEVDEVRGEAAALRASAGLEPEVGPGVSVVLADASSETIDDAVSAGVQDINELVVHQQDIQAVVNALWAGGASAVTVEGQRIVSTTGIKCEGNAVQLQGIPYPQPYEIAAVGDPADLVDALDTDPYVAGYRADAADPSGGVGWGLDLEAEVVAPAYDGLLDLSYAEPQA</sequence>
<evidence type="ECO:0000313" key="3">
    <source>
        <dbReference type="Proteomes" id="UP000679307"/>
    </source>
</evidence>
<accession>A0ABX8EBL8</accession>
<dbReference type="InterPro" id="IPR010273">
    <property type="entry name" value="DUF881"/>
</dbReference>
<reference evidence="2 3" key="1">
    <citation type="submission" date="2021-05" db="EMBL/GenBank/DDBJ databases">
        <title>Complete genome of Nocardioides aquaticus KCTC 9944T isolated from meromictic and hypersaline Ekho Lake, Antarctica.</title>
        <authorList>
            <person name="Hwang K."/>
            <person name="Kim K.M."/>
            <person name="Choe H."/>
        </authorList>
    </citation>
    <scope>NUCLEOTIDE SEQUENCE [LARGE SCALE GENOMIC DNA]</scope>
    <source>
        <strain evidence="2 3">KCTC 9944</strain>
    </source>
</reference>
<organism evidence="2 3">
    <name type="scientific">Nocardioides aquaticus</name>
    <dbReference type="NCBI Taxonomy" id="160826"/>
    <lineage>
        <taxon>Bacteria</taxon>
        <taxon>Bacillati</taxon>
        <taxon>Actinomycetota</taxon>
        <taxon>Actinomycetes</taxon>
        <taxon>Propionibacteriales</taxon>
        <taxon>Nocardioidaceae</taxon>
        <taxon>Nocardioides</taxon>
    </lineage>
</organism>
<proteinExistence type="inferred from homology"/>
<protein>
    <recommendedName>
        <fullName evidence="4">DUF881 domain-containing protein</fullName>
    </recommendedName>
</protein>
<dbReference type="PANTHER" id="PTHR37313">
    <property type="entry name" value="UPF0749 PROTEIN RV1825"/>
    <property type="match status" value="1"/>
</dbReference>
<dbReference type="Gene3D" id="3.30.70.1880">
    <property type="entry name" value="Protein of unknown function DUF881"/>
    <property type="match status" value="1"/>
</dbReference>